<keyword evidence="4" id="KW-1185">Reference proteome</keyword>
<protein>
    <submittedName>
        <fullName evidence="3">Glycosyltransferase</fullName>
    </submittedName>
</protein>
<evidence type="ECO:0000259" key="1">
    <source>
        <dbReference type="Pfam" id="PF00534"/>
    </source>
</evidence>
<proteinExistence type="predicted"/>
<dbReference type="Pfam" id="PF00534">
    <property type="entry name" value="Glycos_transf_1"/>
    <property type="match status" value="1"/>
</dbReference>
<evidence type="ECO:0000259" key="2">
    <source>
        <dbReference type="Pfam" id="PF13477"/>
    </source>
</evidence>
<dbReference type="PANTHER" id="PTHR45947">
    <property type="entry name" value="SULFOQUINOVOSYL TRANSFERASE SQD2"/>
    <property type="match status" value="1"/>
</dbReference>
<evidence type="ECO:0000313" key="3">
    <source>
        <dbReference type="EMBL" id="MRX55334.1"/>
    </source>
</evidence>
<name>A0A6I2MDC3_9BACI</name>
<accession>A0A6I2MDC3</accession>
<dbReference type="SUPFAM" id="SSF53756">
    <property type="entry name" value="UDP-Glycosyltransferase/glycogen phosphorylase"/>
    <property type="match status" value="1"/>
</dbReference>
<dbReference type="InterPro" id="IPR028098">
    <property type="entry name" value="Glyco_trans_4-like_N"/>
</dbReference>
<dbReference type="RefSeq" id="WP_070876533.1">
    <property type="nucleotide sequence ID" value="NZ_CAJFZX010000001.1"/>
</dbReference>
<feature type="domain" description="Glycosyl transferase family 1" evidence="1">
    <location>
        <begin position="189"/>
        <end position="359"/>
    </location>
</feature>
<feature type="domain" description="Glycosyltransferase subfamily 4-like N-terminal" evidence="2">
    <location>
        <begin position="15"/>
        <end position="123"/>
    </location>
</feature>
<organism evidence="3 4">
    <name type="scientific">Metabacillus idriensis</name>
    <dbReference type="NCBI Taxonomy" id="324768"/>
    <lineage>
        <taxon>Bacteria</taxon>
        <taxon>Bacillati</taxon>
        <taxon>Bacillota</taxon>
        <taxon>Bacilli</taxon>
        <taxon>Bacillales</taxon>
        <taxon>Bacillaceae</taxon>
        <taxon>Metabacillus</taxon>
    </lineage>
</organism>
<evidence type="ECO:0000313" key="4">
    <source>
        <dbReference type="Proteomes" id="UP000441585"/>
    </source>
</evidence>
<gene>
    <name evidence="3" type="ORF">GJU41_15330</name>
</gene>
<dbReference type="Gene3D" id="3.40.50.2000">
    <property type="entry name" value="Glycogen Phosphorylase B"/>
    <property type="match status" value="2"/>
</dbReference>
<comment type="caution">
    <text evidence="3">The sequence shown here is derived from an EMBL/GenBank/DDBJ whole genome shotgun (WGS) entry which is preliminary data.</text>
</comment>
<dbReference type="InterPro" id="IPR001296">
    <property type="entry name" value="Glyco_trans_1"/>
</dbReference>
<reference evidence="3 4" key="1">
    <citation type="submission" date="2019-11" db="EMBL/GenBank/DDBJ databases">
        <title>Bacillus idriensis genome.</title>
        <authorList>
            <person name="Konopka E.N."/>
            <person name="Newman J.D."/>
        </authorList>
    </citation>
    <scope>NUCLEOTIDE SEQUENCE [LARGE SCALE GENOMIC DNA]</scope>
    <source>
        <strain evidence="3 4">DSM 19097</strain>
    </source>
</reference>
<dbReference type="AlphaFoldDB" id="A0A6I2MDC3"/>
<dbReference type="Proteomes" id="UP000441585">
    <property type="component" value="Unassembled WGS sequence"/>
</dbReference>
<dbReference type="GO" id="GO:0016757">
    <property type="term" value="F:glycosyltransferase activity"/>
    <property type="evidence" value="ECO:0007669"/>
    <property type="project" value="InterPro"/>
</dbReference>
<keyword evidence="3" id="KW-0808">Transferase</keyword>
<dbReference type="EMBL" id="WKKF01000004">
    <property type="protein sequence ID" value="MRX55334.1"/>
    <property type="molecule type" value="Genomic_DNA"/>
</dbReference>
<dbReference type="PANTHER" id="PTHR45947:SF3">
    <property type="entry name" value="SULFOQUINOVOSYL TRANSFERASE SQD2"/>
    <property type="match status" value="1"/>
</dbReference>
<dbReference type="Pfam" id="PF13477">
    <property type="entry name" value="Glyco_trans_4_2"/>
    <property type="match status" value="1"/>
</dbReference>
<dbReference type="InterPro" id="IPR050194">
    <property type="entry name" value="Glycosyltransferase_grp1"/>
</dbReference>
<sequence length="382" mass="43736">MKKILQLCAVDLSVENLLKPLILSLEAEGHIVHIACSDTGKLKDLREQGLNVIEVPVERKIKPWSNLKTISRLAALMKKEKYDLVHVHTPVASILGRIAAKLAGIKTIIYTAHGYYFHEGMDFVQYRLFYWIEKIFARFFTDWLLLQSKEDYDLSISHSFKPSSNIIHLGNGVDLTTKFCPDRFCSKRIEELKQQFSIEKEEVVVTFIGRFVKEKGIFDLIDSFQLLKEEHNYVKLLMIGGISDSERDLESNSAIEEIFKKNPSIINAGYRKDIPELLAISDIFVLPSYREGLPRSIIEAMAMGKPVIASNIRGCREEVQHGVNGFLFEKGNHIDLYDKLNDLVGNEDKRKLYGANSRELAIQDYDENVILKKQCDLINQIK</sequence>
<dbReference type="CDD" id="cd03808">
    <property type="entry name" value="GT4_CapM-like"/>
    <property type="match status" value="1"/>
</dbReference>